<evidence type="ECO:0008006" key="3">
    <source>
        <dbReference type="Google" id="ProtNLM"/>
    </source>
</evidence>
<dbReference type="PANTHER" id="PTHR28180:SF2">
    <property type="entry name" value="PEROXISOMAL PROTEIN 2"/>
    <property type="match status" value="1"/>
</dbReference>
<dbReference type="GeneID" id="54303094"/>
<dbReference type="InterPro" id="IPR052999">
    <property type="entry name" value="PTS1_Protein"/>
</dbReference>
<keyword evidence="2" id="KW-1185">Reference proteome</keyword>
<reference evidence="1" key="1">
    <citation type="journal article" date="2020" name="Stud. Mycol.">
        <title>101 Dothideomycetes genomes: a test case for predicting lifestyles and emergence of pathogens.</title>
        <authorList>
            <person name="Haridas S."/>
            <person name="Albert R."/>
            <person name="Binder M."/>
            <person name="Bloem J."/>
            <person name="Labutti K."/>
            <person name="Salamov A."/>
            <person name="Andreopoulos B."/>
            <person name="Baker S."/>
            <person name="Barry K."/>
            <person name="Bills G."/>
            <person name="Bluhm B."/>
            <person name="Cannon C."/>
            <person name="Castanera R."/>
            <person name="Culley D."/>
            <person name="Daum C."/>
            <person name="Ezra D."/>
            <person name="Gonzalez J."/>
            <person name="Henrissat B."/>
            <person name="Kuo A."/>
            <person name="Liang C."/>
            <person name="Lipzen A."/>
            <person name="Lutzoni F."/>
            <person name="Magnuson J."/>
            <person name="Mondo S."/>
            <person name="Nolan M."/>
            <person name="Ohm R."/>
            <person name="Pangilinan J."/>
            <person name="Park H.-J."/>
            <person name="Ramirez L."/>
            <person name="Alfaro M."/>
            <person name="Sun H."/>
            <person name="Tritt A."/>
            <person name="Yoshinaga Y."/>
            <person name="Zwiers L.-H."/>
            <person name="Turgeon B."/>
            <person name="Goodwin S."/>
            <person name="Spatafora J."/>
            <person name="Crous P."/>
            <person name="Grigoriev I."/>
        </authorList>
    </citation>
    <scope>NUCLEOTIDE SEQUENCE</scope>
    <source>
        <strain evidence="1">CBS 121167</strain>
    </source>
</reference>
<dbReference type="RefSeq" id="XP_033401570.1">
    <property type="nucleotide sequence ID" value="XM_033545586.1"/>
</dbReference>
<dbReference type="EMBL" id="ML995477">
    <property type="protein sequence ID" value="KAF2145858.1"/>
    <property type="molecule type" value="Genomic_DNA"/>
</dbReference>
<gene>
    <name evidence="1" type="ORF">K452DRAFT_349245</name>
</gene>
<accession>A0A6A6BQ33</accession>
<dbReference type="Proteomes" id="UP000799438">
    <property type="component" value="Unassembled WGS sequence"/>
</dbReference>
<dbReference type="PANTHER" id="PTHR28180">
    <property type="entry name" value="CONSERVED MITOCHONDRIAL PROTEIN-RELATED"/>
    <property type="match status" value="1"/>
</dbReference>
<dbReference type="InterPro" id="IPR029032">
    <property type="entry name" value="AhpD-like"/>
</dbReference>
<dbReference type="OrthoDB" id="5392202at2759"/>
<evidence type="ECO:0000313" key="2">
    <source>
        <dbReference type="Proteomes" id="UP000799438"/>
    </source>
</evidence>
<dbReference type="SUPFAM" id="SSF69118">
    <property type="entry name" value="AhpD-like"/>
    <property type="match status" value="1"/>
</dbReference>
<name>A0A6A6BQ33_9PEZI</name>
<evidence type="ECO:0000313" key="1">
    <source>
        <dbReference type="EMBL" id="KAF2145858.1"/>
    </source>
</evidence>
<dbReference type="Gene3D" id="1.20.1290.10">
    <property type="entry name" value="AhpD-like"/>
    <property type="match status" value="1"/>
</dbReference>
<dbReference type="AlphaFoldDB" id="A0A6A6BQ33"/>
<protein>
    <recommendedName>
        <fullName evidence="3">Dol-P-Man:Man(5)GlcNAc(2)-PP-Dol alpha-1,3-mannosyltransferase</fullName>
    </recommendedName>
</protein>
<sequence>MSKLSAPLKALIHAPFARPDVTAAPKAIRAVYQSIAKDAAARDVAKPCWLTIATATTMTLNSPASLSTLYDVANTSPSASTEAEALRTAEHMREVGLKCISFNGIPRSINNLGIFRASLPAHISARLTTTPTREPNAQNIAAISARGRALWDDLYRPFEEKLLAKLGESHPDLPVHILHSHYSALLSDPAPTAEGEEEARPRAGRVLTSLIAIACLRAQTGVAPQVVSHVFGLRKAFEAGAVASAETALPGARWLASDEGSVWVLETVDRIVRAFGEPSGSTFAPGVGAKL</sequence>
<proteinExistence type="predicted"/>
<organism evidence="1 2">
    <name type="scientific">Aplosporella prunicola CBS 121167</name>
    <dbReference type="NCBI Taxonomy" id="1176127"/>
    <lineage>
        <taxon>Eukaryota</taxon>
        <taxon>Fungi</taxon>
        <taxon>Dikarya</taxon>
        <taxon>Ascomycota</taxon>
        <taxon>Pezizomycotina</taxon>
        <taxon>Dothideomycetes</taxon>
        <taxon>Dothideomycetes incertae sedis</taxon>
        <taxon>Botryosphaeriales</taxon>
        <taxon>Aplosporellaceae</taxon>
        <taxon>Aplosporella</taxon>
    </lineage>
</organism>